<dbReference type="PANTHER" id="PTHR12137">
    <property type="entry name" value="CARBOHYDRATE SULFOTRANSFERASE"/>
    <property type="match status" value="1"/>
</dbReference>
<comment type="caution">
    <text evidence="11">The sequence shown here is derived from an EMBL/GenBank/DDBJ whole genome shotgun (WGS) entry which is preliminary data.</text>
</comment>
<keyword evidence="7" id="KW-0472">Membrane</keyword>
<dbReference type="GO" id="GO:0008146">
    <property type="term" value="F:sulfotransferase activity"/>
    <property type="evidence" value="ECO:0007669"/>
    <property type="project" value="InterPro"/>
</dbReference>
<evidence type="ECO:0000256" key="8">
    <source>
        <dbReference type="ARBA" id="ARBA00023180"/>
    </source>
</evidence>
<organism evidence="11 12">
    <name type="scientific">Halocaridina rubra</name>
    <name type="common">Hawaiian red shrimp</name>
    <dbReference type="NCBI Taxonomy" id="373956"/>
    <lineage>
        <taxon>Eukaryota</taxon>
        <taxon>Metazoa</taxon>
        <taxon>Ecdysozoa</taxon>
        <taxon>Arthropoda</taxon>
        <taxon>Crustacea</taxon>
        <taxon>Multicrustacea</taxon>
        <taxon>Malacostraca</taxon>
        <taxon>Eumalacostraca</taxon>
        <taxon>Eucarida</taxon>
        <taxon>Decapoda</taxon>
        <taxon>Pleocyemata</taxon>
        <taxon>Caridea</taxon>
        <taxon>Atyoidea</taxon>
        <taxon>Atyidae</taxon>
        <taxon>Halocaridina</taxon>
    </lineage>
</organism>
<proteinExistence type="inferred from homology"/>
<dbReference type="InterPro" id="IPR005331">
    <property type="entry name" value="Sulfotransferase"/>
</dbReference>
<keyword evidence="4" id="KW-0812">Transmembrane</keyword>
<keyword evidence="9" id="KW-0119">Carbohydrate metabolism</keyword>
<keyword evidence="8 9" id="KW-0325">Glycoprotein</keyword>
<dbReference type="PANTHER" id="PTHR12137:SF63">
    <property type="entry name" value="CARBOHYDRATE SULFOTRANSFERASE"/>
    <property type="match status" value="1"/>
</dbReference>
<evidence type="ECO:0000256" key="4">
    <source>
        <dbReference type="ARBA" id="ARBA00022692"/>
    </source>
</evidence>
<feature type="region of interest" description="Disordered" evidence="10">
    <location>
        <begin position="110"/>
        <end position="164"/>
    </location>
</feature>
<dbReference type="InterPro" id="IPR018011">
    <property type="entry name" value="Carb_sulfotrans_8-10"/>
</dbReference>
<gene>
    <name evidence="11" type="ORF">SK128_015664</name>
</gene>
<dbReference type="EMBL" id="JAXCGZ010020809">
    <property type="protein sequence ID" value="KAK7065346.1"/>
    <property type="molecule type" value="Genomic_DNA"/>
</dbReference>
<reference evidence="11 12" key="1">
    <citation type="submission" date="2023-11" db="EMBL/GenBank/DDBJ databases">
        <title>Halocaridina rubra genome assembly.</title>
        <authorList>
            <person name="Smith C."/>
        </authorList>
    </citation>
    <scope>NUCLEOTIDE SEQUENCE [LARGE SCALE GENOMIC DNA]</scope>
    <source>
        <strain evidence="11">EP-1</strain>
        <tissue evidence="11">Whole</tissue>
    </source>
</reference>
<dbReference type="GO" id="GO:0016051">
    <property type="term" value="P:carbohydrate biosynthetic process"/>
    <property type="evidence" value="ECO:0007669"/>
    <property type="project" value="InterPro"/>
</dbReference>
<dbReference type="Pfam" id="PF03567">
    <property type="entry name" value="Sulfotransfer_2"/>
    <property type="match status" value="1"/>
</dbReference>
<evidence type="ECO:0000256" key="9">
    <source>
        <dbReference type="RuleBase" id="RU364020"/>
    </source>
</evidence>
<sequence>MSRPHPNAITSRSPVLHAAAPINGPLSSAISFIRNVAPPAQQHLPQKANEVHNQMKDREEVLRNSDNINPRYNVKAMKDKLQDLQLKPVRNQHFLQQNQLNIMGDYIEEGKYDDDYDDDDDDNDDDDDEGDEEDEGKWNGRNKNDNVEDVAVEEDDGNGDREEDDFALEDVGGEKLKKNHRDDIKLSKKKKKKKKEKRLIIEENKDVVEYANHIGERLDADNNDEMKANKLKDLKDKFVFIEDEADVQDTEQELNLRKSRVREVCAKYKLGPYAPAGEKPLIKHPPTPNYDVFYIDRQDELAWCPVYKAASTSWLHNFLILGGVDEKHMKNTKDQISHLARKVWPSLDYKDAEKAFRSCLKFMIVRHPFERLVSAYRDKLENTNIGKEHGVEHFYKKYGRKIVAKYRPPGKGLPAIRYSQDMDDPSIPAPKGIEPTFGEFVKYIIATDLVYYADDHWMPYYLHCTPCLLDYDVIAKFETLERDQTYIIKEKHLESKIKPSWKHLTNGIKTADTIKKYFATITKKDLMGLYEKYKLDFELFGYSIDEYLSYVRDTE</sequence>
<dbReference type="Proteomes" id="UP001381693">
    <property type="component" value="Unassembled WGS sequence"/>
</dbReference>
<feature type="compositionally biased region" description="Acidic residues" evidence="10">
    <location>
        <begin position="111"/>
        <end position="135"/>
    </location>
</feature>
<evidence type="ECO:0000256" key="6">
    <source>
        <dbReference type="ARBA" id="ARBA00023034"/>
    </source>
</evidence>
<name>A0AAN8ZRB3_HALRR</name>
<evidence type="ECO:0000256" key="5">
    <source>
        <dbReference type="ARBA" id="ARBA00022989"/>
    </source>
</evidence>
<evidence type="ECO:0000256" key="2">
    <source>
        <dbReference type="ARBA" id="ARBA00006339"/>
    </source>
</evidence>
<feature type="compositionally biased region" description="Acidic residues" evidence="10">
    <location>
        <begin position="147"/>
        <end position="164"/>
    </location>
</feature>
<keyword evidence="5" id="KW-1133">Transmembrane helix</keyword>
<dbReference type="EC" id="2.8.2.-" evidence="9"/>
<evidence type="ECO:0000313" key="11">
    <source>
        <dbReference type="EMBL" id="KAK7065346.1"/>
    </source>
</evidence>
<protein>
    <recommendedName>
        <fullName evidence="9">Carbohydrate sulfotransferase</fullName>
        <ecNumber evidence="9">2.8.2.-</ecNumber>
    </recommendedName>
</protein>
<keyword evidence="9" id="KW-0735">Signal-anchor</keyword>
<evidence type="ECO:0000313" key="12">
    <source>
        <dbReference type="Proteomes" id="UP001381693"/>
    </source>
</evidence>
<comment type="subcellular location">
    <subcellularLocation>
        <location evidence="1 9">Golgi apparatus membrane</location>
        <topology evidence="1 9">Single-pass type II membrane protein</topology>
    </subcellularLocation>
</comment>
<evidence type="ECO:0000256" key="7">
    <source>
        <dbReference type="ARBA" id="ARBA00023136"/>
    </source>
</evidence>
<feature type="compositionally biased region" description="Basic and acidic residues" evidence="10">
    <location>
        <begin position="136"/>
        <end position="146"/>
    </location>
</feature>
<dbReference type="AlphaFoldDB" id="A0AAN8ZRB3"/>
<evidence type="ECO:0000256" key="10">
    <source>
        <dbReference type="SAM" id="MobiDB-lite"/>
    </source>
</evidence>
<comment type="similarity">
    <text evidence="2 9">Belongs to the sulfotransferase 2 family.</text>
</comment>
<evidence type="ECO:0000256" key="1">
    <source>
        <dbReference type="ARBA" id="ARBA00004323"/>
    </source>
</evidence>
<dbReference type="GO" id="GO:0000139">
    <property type="term" value="C:Golgi membrane"/>
    <property type="evidence" value="ECO:0007669"/>
    <property type="project" value="UniProtKB-SubCell"/>
</dbReference>
<keyword evidence="3 9" id="KW-0808">Transferase</keyword>
<keyword evidence="6 9" id="KW-0333">Golgi apparatus</keyword>
<evidence type="ECO:0000256" key="3">
    <source>
        <dbReference type="ARBA" id="ARBA00022679"/>
    </source>
</evidence>
<accession>A0AAN8ZRB3</accession>
<keyword evidence="12" id="KW-1185">Reference proteome</keyword>